<keyword evidence="1" id="KW-0328">Glycosyltransferase</keyword>
<evidence type="ECO:0000313" key="5">
    <source>
        <dbReference type="Proteomes" id="UP000051311"/>
    </source>
</evidence>
<dbReference type="PATRIC" id="fig|1423748.3.peg.1105"/>
<dbReference type="PANTHER" id="PTHR22916:SF51">
    <property type="entry name" value="GLYCOSYLTRANSFERASE EPSH-RELATED"/>
    <property type="match status" value="1"/>
</dbReference>
<dbReference type="OrthoDB" id="396512at2"/>
<gene>
    <name evidence="4" type="ORF">FC37_GL001055</name>
</gene>
<feature type="domain" description="Glycosyltransferase 2-like" evidence="3">
    <location>
        <begin position="6"/>
        <end position="171"/>
    </location>
</feature>
<accession>A0A0R1PBN9</accession>
<dbReference type="CDD" id="cd00761">
    <property type="entry name" value="Glyco_tranf_GTA_type"/>
    <property type="match status" value="1"/>
</dbReference>
<dbReference type="STRING" id="1423748.FC37_GL001055"/>
<proteinExistence type="predicted"/>
<dbReference type="Gene3D" id="3.90.550.10">
    <property type="entry name" value="Spore Coat Polysaccharide Biosynthesis Protein SpsA, Chain A"/>
    <property type="match status" value="1"/>
</dbReference>
<sequence>MNYILSIIIPVYNVEQFLDDCLSSVISQIRNINNIELILVDDGSIDKSFNICNKYNTNFSNVRFLHQSNQGVASARNLGLQNAHGEYICFVDSDDVIAEDYIAFVLKNIKRYNFDVLMFNHKNFFTQVPRLTRSENDTYKINKKSAMSSLEDPNWGSYLWNKIIRKDLFNNIEFPVGRNYEDLAVMYKIFNRANSFFKSNNVYYLYRQNPSSIMHTFSAKNKYDMVTSEYELYIFLKNKYPDISNLSEQKFLTNALGCLHDNGLEKKYKDLINEKISSINLNKTLNKTKIYKLEWWTYNHFKVMFKLFGLLRNIKEEQYLKNNHDKKQ</sequence>
<dbReference type="InterPro" id="IPR001173">
    <property type="entry name" value="Glyco_trans_2-like"/>
</dbReference>
<protein>
    <submittedName>
        <fullName evidence="4">Glycosyltransferase</fullName>
    </submittedName>
</protein>
<evidence type="ECO:0000256" key="1">
    <source>
        <dbReference type="ARBA" id="ARBA00022676"/>
    </source>
</evidence>
<dbReference type="RefSeq" id="WP_025006340.1">
    <property type="nucleotide sequence ID" value="NZ_AZEL01000001.1"/>
</dbReference>
<dbReference type="GO" id="GO:0016757">
    <property type="term" value="F:glycosyltransferase activity"/>
    <property type="evidence" value="ECO:0007669"/>
    <property type="project" value="UniProtKB-KW"/>
</dbReference>
<dbReference type="AlphaFoldDB" id="A0A0R1PBN9"/>
<evidence type="ECO:0000259" key="3">
    <source>
        <dbReference type="Pfam" id="PF00535"/>
    </source>
</evidence>
<name>A0A0R1PBN9_9LACO</name>
<dbReference type="Pfam" id="PF00535">
    <property type="entry name" value="Glycos_transf_2"/>
    <property type="match status" value="1"/>
</dbReference>
<keyword evidence="2 4" id="KW-0808">Transferase</keyword>
<evidence type="ECO:0000256" key="2">
    <source>
        <dbReference type="ARBA" id="ARBA00022679"/>
    </source>
</evidence>
<dbReference type="PANTHER" id="PTHR22916">
    <property type="entry name" value="GLYCOSYLTRANSFERASE"/>
    <property type="match status" value="1"/>
</dbReference>
<dbReference type="EMBL" id="AZEL01000001">
    <property type="protein sequence ID" value="KRL25656.1"/>
    <property type="molecule type" value="Genomic_DNA"/>
</dbReference>
<dbReference type="Proteomes" id="UP000051311">
    <property type="component" value="Unassembled WGS sequence"/>
</dbReference>
<evidence type="ECO:0000313" key="4">
    <source>
        <dbReference type="EMBL" id="KRL25656.1"/>
    </source>
</evidence>
<reference evidence="4 5" key="1">
    <citation type="journal article" date="2015" name="Genome Announc.">
        <title>Expanding the biotechnology potential of lactobacilli through comparative genomics of 213 strains and associated genera.</title>
        <authorList>
            <person name="Sun Z."/>
            <person name="Harris H.M."/>
            <person name="McCann A."/>
            <person name="Guo C."/>
            <person name="Argimon S."/>
            <person name="Zhang W."/>
            <person name="Yang X."/>
            <person name="Jeffery I.B."/>
            <person name="Cooney J.C."/>
            <person name="Kagawa T.F."/>
            <person name="Liu W."/>
            <person name="Song Y."/>
            <person name="Salvetti E."/>
            <person name="Wrobel A."/>
            <person name="Rasinkangas P."/>
            <person name="Parkhill J."/>
            <person name="Rea M.C."/>
            <person name="O'Sullivan O."/>
            <person name="Ritari J."/>
            <person name="Douillard F.P."/>
            <person name="Paul Ross R."/>
            <person name="Yang R."/>
            <person name="Briner A.E."/>
            <person name="Felis G.E."/>
            <person name="de Vos W.M."/>
            <person name="Barrangou R."/>
            <person name="Klaenhammer T.R."/>
            <person name="Caufield P.W."/>
            <person name="Cui Y."/>
            <person name="Zhang H."/>
            <person name="O'Toole P.W."/>
        </authorList>
    </citation>
    <scope>NUCLEOTIDE SEQUENCE [LARGE SCALE GENOMIC DNA]</scope>
    <source>
        <strain evidence="4 5">DSM 10532</strain>
    </source>
</reference>
<comment type="caution">
    <text evidence="4">The sequence shown here is derived from an EMBL/GenBank/DDBJ whole genome shotgun (WGS) entry which is preliminary data.</text>
</comment>
<dbReference type="InterPro" id="IPR029044">
    <property type="entry name" value="Nucleotide-diphossugar_trans"/>
</dbReference>
<organism evidence="4 5">
    <name type="scientific">Lactobacillus gallinarum DSM 10532 = JCM 2011</name>
    <dbReference type="NCBI Taxonomy" id="1423748"/>
    <lineage>
        <taxon>Bacteria</taxon>
        <taxon>Bacillati</taxon>
        <taxon>Bacillota</taxon>
        <taxon>Bacilli</taxon>
        <taxon>Lactobacillales</taxon>
        <taxon>Lactobacillaceae</taxon>
        <taxon>Lactobacillus</taxon>
    </lineage>
</organism>
<dbReference type="SUPFAM" id="SSF53448">
    <property type="entry name" value="Nucleotide-diphospho-sugar transferases"/>
    <property type="match status" value="1"/>
</dbReference>